<gene>
    <name evidence="2" type="ORF">CLAFUR5_02262</name>
</gene>
<dbReference type="AlphaFoldDB" id="A0A9Q8P3X2"/>
<proteinExistence type="predicted"/>
<dbReference type="GO" id="GO:0004623">
    <property type="term" value="F:phospholipase A2 activity"/>
    <property type="evidence" value="ECO:0007669"/>
    <property type="project" value="InterPro"/>
</dbReference>
<organism evidence="2 3">
    <name type="scientific">Passalora fulva</name>
    <name type="common">Tomato leaf mold</name>
    <name type="synonym">Cladosporium fulvum</name>
    <dbReference type="NCBI Taxonomy" id="5499"/>
    <lineage>
        <taxon>Eukaryota</taxon>
        <taxon>Fungi</taxon>
        <taxon>Dikarya</taxon>
        <taxon>Ascomycota</taxon>
        <taxon>Pezizomycotina</taxon>
        <taxon>Dothideomycetes</taxon>
        <taxon>Dothideomycetidae</taxon>
        <taxon>Mycosphaerellales</taxon>
        <taxon>Mycosphaerellaceae</taxon>
        <taxon>Fulvia</taxon>
    </lineage>
</organism>
<dbReference type="PANTHER" id="PTHR12824">
    <property type="entry name" value="GROUP XII SECRETORY PHOSPHOLIPASE A2 FAMILY MEMBER"/>
    <property type="match status" value="1"/>
</dbReference>
<feature type="compositionally biased region" description="Polar residues" evidence="1">
    <location>
        <begin position="126"/>
        <end position="135"/>
    </location>
</feature>
<dbReference type="SUPFAM" id="SSF48619">
    <property type="entry name" value="Phospholipase A2, PLA2"/>
    <property type="match status" value="1"/>
</dbReference>
<name>A0A9Q8P3X2_PASFU</name>
<protein>
    <submittedName>
        <fullName evidence="2">Uncharacterized protein</fullName>
    </submittedName>
</protein>
<dbReference type="Proteomes" id="UP000756132">
    <property type="component" value="Chromosome 1"/>
</dbReference>
<feature type="compositionally biased region" description="Basic and acidic residues" evidence="1">
    <location>
        <begin position="113"/>
        <end position="123"/>
    </location>
</feature>
<dbReference type="InterPro" id="IPR036444">
    <property type="entry name" value="PLipase_A2_dom_sf"/>
</dbReference>
<reference evidence="2" key="2">
    <citation type="journal article" date="2022" name="Microb. Genom.">
        <title>A chromosome-scale genome assembly of the tomato pathogen Cladosporium fulvum reveals a compartmentalized genome architecture and the presence of a dispensable chromosome.</title>
        <authorList>
            <person name="Zaccaron A.Z."/>
            <person name="Chen L.H."/>
            <person name="Samaras A."/>
            <person name="Stergiopoulos I."/>
        </authorList>
    </citation>
    <scope>NUCLEOTIDE SEQUENCE</scope>
    <source>
        <strain evidence="2">Race5_Kim</strain>
    </source>
</reference>
<dbReference type="GO" id="GO:0016042">
    <property type="term" value="P:lipid catabolic process"/>
    <property type="evidence" value="ECO:0007669"/>
    <property type="project" value="InterPro"/>
</dbReference>
<dbReference type="EMBL" id="CP090163">
    <property type="protein sequence ID" value="UJO12211.1"/>
    <property type="molecule type" value="Genomic_DNA"/>
</dbReference>
<feature type="region of interest" description="Disordered" evidence="1">
    <location>
        <begin position="1"/>
        <end position="163"/>
    </location>
</feature>
<feature type="compositionally biased region" description="Polar residues" evidence="1">
    <location>
        <begin position="74"/>
        <end position="85"/>
    </location>
</feature>
<dbReference type="InterPro" id="IPR010711">
    <property type="entry name" value="PLA2G12"/>
</dbReference>
<dbReference type="GO" id="GO:0005576">
    <property type="term" value="C:extracellular region"/>
    <property type="evidence" value="ECO:0007669"/>
    <property type="project" value="InterPro"/>
</dbReference>
<accession>A0A9Q8P3X2</accession>
<dbReference type="GO" id="GO:0050482">
    <property type="term" value="P:arachidonate secretion"/>
    <property type="evidence" value="ECO:0007669"/>
    <property type="project" value="InterPro"/>
</dbReference>
<dbReference type="OrthoDB" id="3935740at2759"/>
<feature type="compositionally biased region" description="Polar residues" evidence="1">
    <location>
        <begin position="50"/>
        <end position="59"/>
    </location>
</feature>
<dbReference type="GeneID" id="71982140"/>
<sequence length="261" mass="28844">MGHTRNPHRVSDGRARAKLEIRQTDPLEAFDKDTGTPEEDIKPDEPKTSIPANSFNQDGANFLKSDVQPDEVTASVSENSFNRNEANFLEDDMKPDEDQTTMPEDSFNQDDANTLKDDTKPDEASSLDSANTPGKWNTGAAPRCPGQPNNYHPQLKPGARPASANGCGSKNNYKVVPDFSFGPCCDAHDYCYDDCGQTFEACNYTFRDCMDQKCGKVDHWYSKPVYAACIGAADVYSATVEGSFGSKKFKEYNNERCQCVP</sequence>
<reference evidence="2" key="1">
    <citation type="submission" date="2021-12" db="EMBL/GenBank/DDBJ databases">
        <authorList>
            <person name="Zaccaron A."/>
            <person name="Stergiopoulos I."/>
        </authorList>
    </citation>
    <scope>NUCLEOTIDE SEQUENCE</scope>
    <source>
        <strain evidence="2">Race5_Kim</strain>
    </source>
</reference>
<keyword evidence="3" id="KW-1185">Reference proteome</keyword>
<dbReference type="Gene3D" id="1.20.90.10">
    <property type="entry name" value="Phospholipase A2 domain"/>
    <property type="match status" value="1"/>
</dbReference>
<dbReference type="RefSeq" id="XP_047756577.1">
    <property type="nucleotide sequence ID" value="XM_047901410.1"/>
</dbReference>
<dbReference type="GO" id="GO:0005509">
    <property type="term" value="F:calcium ion binding"/>
    <property type="evidence" value="ECO:0007669"/>
    <property type="project" value="InterPro"/>
</dbReference>
<evidence type="ECO:0000313" key="2">
    <source>
        <dbReference type="EMBL" id="UJO12211.1"/>
    </source>
</evidence>
<dbReference type="KEGG" id="ffu:CLAFUR5_02262"/>
<feature type="compositionally biased region" description="Acidic residues" evidence="1">
    <location>
        <begin position="88"/>
        <end position="99"/>
    </location>
</feature>
<dbReference type="Pfam" id="PF06951">
    <property type="entry name" value="PLA2G12"/>
    <property type="match status" value="1"/>
</dbReference>
<evidence type="ECO:0000256" key="1">
    <source>
        <dbReference type="SAM" id="MobiDB-lite"/>
    </source>
</evidence>
<feature type="compositionally biased region" description="Basic and acidic residues" evidence="1">
    <location>
        <begin position="9"/>
        <end position="47"/>
    </location>
</feature>
<dbReference type="PANTHER" id="PTHR12824:SF8">
    <property type="entry name" value="GXIVSPLA2, ISOFORM A"/>
    <property type="match status" value="1"/>
</dbReference>
<evidence type="ECO:0000313" key="3">
    <source>
        <dbReference type="Proteomes" id="UP000756132"/>
    </source>
</evidence>
<dbReference type="GO" id="GO:0006644">
    <property type="term" value="P:phospholipid metabolic process"/>
    <property type="evidence" value="ECO:0007669"/>
    <property type="project" value="InterPro"/>
</dbReference>